<evidence type="ECO:0000256" key="1">
    <source>
        <dbReference type="ARBA" id="ARBA00022692"/>
    </source>
</evidence>
<dbReference type="PANTHER" id="PTHR24026">
    <property type="entry name" value="FAT ATYPICAL CADHERIN-RELATED"/>
    <property type="match status" value="1"/>
</dbReference>
<feature type="domain" description="Cadherin" evidence="6">
    <location>
        <begin position="592"/>
        <end position="687"/>
    </location>
</feature>
<name>A0A9W7DXY8_9STRA</name>
<sequence length="4368" mass="468740">MSSSSTAGVLRNRRFVLLPMVLSMLVLLLSPLSVLSGPSESSCANGNHGAESWTDGIGSCLSGDVFLKSSIVEVGIHTTGSYGTSRRAPLDFQGRQFNHPYRNDLDGNLGFIADYDRNGWGTSIGGKPNFSGDYFVPGTPTEGWVMSWEDGGQTTLTANKGLMNRNDIPATNIEITSHAEKQEQPFTGNYATNNYVQAQRYKSGETPANRAEGPTVGSTCTDAQAATGVCSNKCFVAAVGQQHSELYCGLGTINSHCRANHWGFDEYDVVDSYNNHNEWTGFTKANPESRDSGIHLHFFYETIQPGATVQFNYAYVLGEDALTPAMEALDYVSITSPTDVISGVYALFQAEIAQQAVADGRTPSKVTFYIYAKKSVGVSNTWHEIEVLTQRADGEAFTTNDRTFSSTKLVPNDYVEGIGQLKVVVEFSDGTKYDQQMVVEITTGVAMCWDLDLDGSGESWAAIEPNLPKQLVKGQTNGINIVACNPSDDSIISSVSFFMVTKSEYSGETTEELKTTQYTSPYSINPLIVDSYQFDMDVIISAKVTQTDGKVVGYALPAFVYEPNQRPSDLGFIQTQTIYESTDTSATGSNWIAFGTLNAVDGNQYDEHTYTLNEGAFTSNFRIQDSSIQYRDNIDFESIFGPSSASSNTIDLSITVSDGTTGEEVETCCNTFTETIRIFNVNEAPTSVDTTSFTVQENQAVNTVLHTFSVSDPDGSSQSHSCSLSGADGYFDIVGACQLKLVAALDYENRQAHNFNLIAQDNGSPTAQTVFAITVTVGNINELPTAIEMYSVTTDCSTPGIACTVPEKAVGGDSAGTVDGTTIAKLRVKDPECNGWPDSYVFPKSSGTDSCGSGETLAFELISGTEYFELVTVGNDVELKTRSGGSDLDYEMVPSSGISFTVRARDSASNVYDQTLTIYVTDIAEPPQAYDLVCTFEENTPDGRIAGLVSAGARSGEICMIQADASGDEELEFTITGGADADKFTVQSCSGIVFLDGGSHIFDFETFSSSNPYSFNVQVTGSASADPIEVKLYLSDVNEAPSFSDDTVSVPELLGYADLNDETFTPTSVTNLDAADPEGDPKSFSILSGDDSNIFQVVNPSDGSTPFLQLSSPLNAEVKSQYVLNMQVVDIPGAGKDPRTDTAQITIDVTPQNERPKFNSYGNIFASVLETAVNADGANGRIDGSDYVGPMIIATDEDAPSGTPDTLTYTIESCTPTPACTGAFKLMQTNENIAELNNAQVQRLLIADASKLDFENTNPSAATNQFSLTVKVSDGQSPEGIDTTTLTVQVVDANEPPVLNDNTKIDMTFNECGVSSNQALDACVLKLFIGSCASCNNPETNDGDCSSCSSIKQATVDLDKYNGADDTYTYSLLGNPTSETPNSKFAIDPDTGVLSLAQGYLDFETEGPFEYIIRVQDIRGESSDTELEISLVNVFEPPVISGFSTSIATDVWETLPSGTYISNNYDPSSNSENNGIVITCEDKDSDLATSGALTMVDNALPFELVPVLEGVKTSTYKLRSKAILDHEAMDEYNIVLRCQDSTGRSDEKTWTIRVEDVNDKPTWDSPMNCYVARNAAANTNICTLRGDGGSSDDDNFNNVQDWGKLSYTIVTGPSVVTGTCSDVDSTFFEITGNAGESPQISLPSNHVQLGDDTSCGGAVIGMTIKACDGGELFESYQVDGVDTWGYNGNPSCSDPQTVEVTITPVNNPPVCNNLEDFVFQLNENESAGFKVSGAETLVSSDRIVDPTGIGSIVITSGASITQYFAIDNNQDLVTTSNSIDFEALKEANTDGSDPTLSVTVKVTDTGDPALETSCVFTVAIQDVNEATTFSDTVLYVDENAGAGDIVTAGVVQKLFVVDEDADDQSGPFTFDPVPPSTPFEIVPETGVLRLKTANSLDYETTSSYSYTVKWSNRSVEKTATLTVQVNDKSEEPVVTPNQVFSMAEGYVGSVGFIAATDPDFVDAIGSADCRDNCGLVYTITSGDAIFEIDQNTGELSTNSGTSDFEAVGSYSITVEVCDLSCNDAQSSTASGTVTVNLNNVDDCTVSNVYDSTFAGDSGFTSIFSTLGGDTIYIVGTNLIPTPTRVTQDPGLSSDGDITVSASLHLSEDSGSIEDLADCAINRLANKPGQDIVECKTASGAGGPYAVKVDISVPYSTGTVGCSTEIEVTDSGGLLGGTKMYKQPVITQVGCLGSASSCTDLPTTGSTLVTITGTDFGPDGSTDGDNAVVVTASYGPYTTAPCTHTTALHNQVVCSTPVGVGAGHKWSVAVKGQISPEFTDVTTNYAVPLVDQVRVRKGSSWTSEGLSTEGGERIEIMGSNFGGALPGECPGTSLACPTVEYGTQAQFDSGNQYVATGCQPAQTANNNGHTMWFCNSVAGSGTDLHARFTVGEQSSVPDYACVRDSSTVCDSWFYMNPTITGVSGPGTYRASSMGGQVVYIQGTQFGPKLATLPDGSDPDYGFITVTYGPASNPNAYTAEGCVVSTKHTFITCFTGPGTGKDHSWSIDIGGSSSVVPYTPCVGGQTEGSCLGSSYAPPIVAFYEGLGTKYDMNSAANPELVYGDTRGNQAISILGRNFGTDISKVELVTYKKDSENAIVFRVHDTADDDISESCVISVAHQTLTCNTAEGAGDEMMWSVRVDGQDSEEPTTGYQGPVISALQAEAPVDVDGLSNYGGQLVTITGDFFGPSTGDSETLGYSDDFIDWVKYGPNLHEYTAQDCTVASHTSIVCKTAQGVGAESKWSVMISGQESIFDPTGPVPISSYAPPVIDAVTPNQYTTDGNILVTITGSNLGTFTKPGITFGGVPLEDTEIVLGGVQDTLYFMLPAGIGRDLEIQLDVGGQMSNSMLFDYKYPVISSVHSVDLVPPDESRVRVVILGSSFSTGPVVKMRIDGVAEDTTLPCDVVGHSELNCYTDAYEGYIRVEWSDGTPSNEYEFKRGNPVVLYNGLLDGETASTGGGGMIEILCQYCGTDVKLIEAFVYNHERGLYVDDSAEPKVYTTPSVACVIDYDDPDVLTEEQNPTSLSEPSATWAGYMAQIEMVDPGEGEPGHIVVNTNEKIQRFTCALPQGQDTLQSVVVRKVGTSKISMMCHTEFCNECTFGPCITYDAPTLSDVESAPLEDVTSGGKTVTLTGTNFGLDMNVKYGGYDLDLTETGHDRLVGTIGEGVGAGKTFSVDVGSQSTTSSSFVFNYKIPSFDDLSSLVNIGTRGTTVLGVAPVTLDGNNFGDSDIPDYAAVGPVLTIGGYAVPIISYDHTSLEFDVPAGQGKDLPFVVNVQGQVNTAQTFTYLPPVITSTSSTTGGVDLVSDTKGGRDSNEQITLVGTNFGVIDKEWSLVLEGKTGSDGVKEGDVPVTIADIIPGPNPGEWGHEKIVFYVPEGQGTEKALVLTVGGQEATNDGGTVSCGGRDAVACFSYKPPVLYYWNVTEGQMLNTEGGYEITLTGTSFGKFGAEVTFHDPKYDPSDPIDMQRMPNTCDDTYCNKCTIVSQEHEKIVCKVPKGWGSDLHMTVNLDGQMSTTEDRVVDGVTIPGHGKTFSYAKPVIEFIVGNRAGDASGGEELRIFGENFGPFRTNVKLMIANETCENAFWTNDDPIFDNEPYIKCASSTVTTVGVKNVTLEVAFSESEVFDRWEVECKVGTYGKTDEFCAECGDPLLTGYVCERDALANPEADEGWWNILQEVGTPGDSRCHEEMTTGTREFCPTMWPCMPGEACLGNNTCQEKYDPMSERCSDCNVGFFKLNGQCAECPDKPWVIALGIFIVGGTAAYIGSKLDKNQVNLGIITIGVDYFQVIAIFSSANVDWPQELTDLWNMLSAFNLNIDLAAPECWQGADFTYDQKWMVVEFTPVALMFMAIIAYVAKYCFKRFKGRKARLHSHAPKLFGTTVTIFYYTYLYVTTKTLSVFNCQPTIPSDGFQYMTEVGTGDGICYEEGSMQQKLEPWAYLTFALYTLGFPAFCGTLLYFNRMTCYLDQVMKAARKTDEELKACGTYKFRKMWHRLYHYYKPQYFYWILLVLFRKFMIALTSLVFRSNTLFMLSMTLLVIIVSYAIQVKYSPYMSTSEYVEIVDKNSAMIDEVTSMKLMQLKMMQSQNQRSKAAKLGRESLIHMGPKVELSFLHNYNTVESSLLFSAIIVNLSGIMFESGQLAGGYKKGLTYFIIILVCTSLVYFMWVLATELWTAFYPDKPFLGMPCLNLGKVVEDDDGIPRDSSLVFDQNPLANATSGISDADGKKMDYLEKELNKMWGNVAQKDKLIKAQQDEIRQLKKGGGVSKFQGLAKNVISMNKEKKQFGKVDKRPSTRTGLGPKQNSTRNPLGGSGRGLGGGSSRGLGGSDRNVGGAAAPAPAPAPAPAASANERGSDVAMKDDGIDSSRL</sequence>
<dbReference type="EMBL" id="BRXZ01000984">
    <property type="protein sequence ID" value="GMH59222.1"/>
    <property type="molecule type" value="Genomic_DNA"/>
</dbReference>
<feature type="compositionally biased region" description="Basic and acidic residues" evidence="3">
    <location>
        <begin position="4352"/>
        <end position="4368"/>
    </location>
</feature>
<dbReference type="SMART" id="SM00429">
    <property type="entry name" value="IPT"/>
    <property type="match status" value="1"/>
</dbReference>
<feature type="transmembrane region" description="Helical" evidence="4">
    <location>
        <begin position="3749"/>
        <end position="3767"/>
    </location>
</feature>
<dbReference type="Pfam" id="PF01833">
    <property type="entry name" value="TIG"/>
    <property type="match status" value="3"/>
</dbReference>
<feature type="domain" description="Cadherin" evidence="6">
    <location>
        <begin position="935"/>
        <end position="1043"/>
    </location>
</feature>
<dbReference type="GO" id="GO:0005509">
    <property type="term" value="F:calcium ion binding"/>
    <property type="evidence" value="ECO:0007669"/>
    <property type="project" value="InterPro"/>
</dbReference>
<keyword evidence="4" id="KW-0472">Membrane</keyword>
<comment type="caution">
    <text evidence="7">The sequence shown here is derived from an EMBL/GenBank/DDBJ whole genome shotgun (WGS) entry which is preliminary data.</text>
</comment>
<feature type="domain" description="Cadherin" evidence="6">
    <location>
        <begin position="1443"/>
        <end position="1568"/>
    </location>
</feature>
<evidence type="ECO:0000256" key="3">
    <source>
        <dbReference type="SAM" id="MobiDB-lite"/>
    </source>
</evidence>
<dbReference type="InterPro" id="IPR013783">
    <property type="entry name" value="Ig-like_fold"/>
</dbReference>
<dbReference type="InterPro" id="IPR002909">
    <property type="entry name" value="IPT_dom"/>
</dbReference>
<dbReference type="Gene3D" id="2.60.40.60">
    <property type="entry name" value="Cadherins"/>
    <property type="match status" value="9"/>
</dbReference>
<dbReference type="SUPFAM" id="SSF49313">
    <property type="entry name" value="Cadherin-like"/>
    <property type="match status" value="7"/>
</dbReference>
<dbReference type="CDD" id="cd11304">
    <property type="entry name" value="Cadherin_repeat"/>
    <property type="match status" value="8"/>
</dbReference>
<dbReference type="Gene3D" id="2.60.40.10">
    <property type="entry name" value="Immunoglobulins"/>
    <property type="match status" value="5"/>
</dbReference>
<dbReference type="GO" id="GO:0005886">
    <property type="term" value="C:plasma membrane"/>
    <property type="evidence" value="ECO:0007669"/>
    <property type="project" value="UniProtKB-SubCell"/>
</dbReference>
<evidence type="ECO:0000256" key="5">
    <source>
        <dbReference type="SAM" id="SignalP"/>
    </source>
</evidence>
<feature type="signal peptide" evidence="5">
    <location>
        <begin position="1"/>
        <end position="36"/>
    </location>
</feature>
<proteinExistence type="predicted"/>
<dbReference type="CDD" id="cd00603">
    <property type="entry name" value="IPT_PCSR"/>
    <property type="match status" value="1"/>
</dbReference>
<protein>
    <recommendedName>
        <fullName evidence="6">Cadherin domain-containing protein</fullName>
    </recommendedName>
</protein>
<feature type="domain" description="Cadherin" evidence="6">
    <location>
        <begin position="1828"/>
        <end position="1934"/>
    </location>
</feature>
<dbReference type="OrthoDB" id="189446at2759"/>
<dbReference type="SUPFAM" id="SSF81296">
    <property type="entry name" value="E set domains"/>
    <property type="match status" value="1"/>
</dbReference>
<gene>
    <name evidence="7" type="ORF">TrRE_jg3129</name>
</gene>
<feature type="compositionally biased region" description="Basic and acidic residues" evidence="3">
    <location>
        <begin position="4282"/>
        <end position="4292"/>
    </location>
</feature>
<dbReference type="InterPro" id="IPR014756">
    <property type="entry name" value="Ig_E-set"/>
</dbReference>
<evidence type="ECO:0000313" key="8">
    <source>
        <dbReference type="Proteomes" id="UP001165082"/>
    </source>
</evidence>
<feature type="region of interest" description="Disordered" evidence="3">
    <location>
        <begin position="4282"/>
        <end position="4368"/>
    </location>
</feature>
<accession>A0A9W7DXY8</accession>
<feature type="domain" description="Cadherin" evidence="6">
    <location>
        <begin position="1713"/>
        <end position="1829"/>
    </location>
</feature>
<dbReference type="InterPro" id="IPR002126">
    <property type="entry name" value="Cadherin-like_dom"/>
</dbReference>
<feature type="chain" id="PRO_5040994957" description="Cadherin domain-containing protein" evidence="5">
    <location>
        <begin position="37"/>
        <end position="4368"/>
    </location>
</feature>
<feature type="domain" description="Cadherin" evidence="6">
    <location>
        <begin position="1192"/>
        <end position="1299"/>
    </location>
</feature>
<dbReference type="PANTHER" id="PTHR24026:SF126">
    <property type="entry name" value="PROTOCADHERIN FAT 4"/>
    <property type="match status" value="1"/>
</dbReference>
<organism evidence="7 8">
    <name type="scientific">Triparma retinervis</name>
    <dbReference type="NCBI Taxonomy" id="2557542"/>
    <lineage>
        <taxon>Eukaryota</taxon>
        <taxon>Sar</taxon>
        <taxon>Stramenopiles</taxon>
        <taxon>Ochrophyta</taxon>
        <taxon>Bolidophyceae</taxon>
        <taxon>Parmales</taxon>
        <taxon>Triparmaceae</taxon>
        <taxon>Triparma</taxon>
    </lineage>
</organism>
<feature type="transmembrane region" description="Helical" evidence="4">
    <location>
        <begin position="4029"/>
        <end position="4046"/>
    </location>
</feature>
<feature type="transmembrane region" description="Helical" evidence="4">
    <location>
        <begin position="3937"/>
        <end position="3959"/>
    </location>
</feature>
<feature type="transmembrane region" description="Helical" evidence="4">
    <location>
        <begin position="4003"/>
        <end position="4024"/>
    </location>
</feature>
<keyword evidence="2 4" id="KW-1133">Transmembrane helix</keyword>
<feature type="transmembrane region" description="Helical" evidence="4">
    <location>
        <begin position="3841"/>
        <end position="3860"/>
    </location>
</feature>
<dbReference type="PROSITE" id="PS50268">
    <property type="entry name" value="CADHERIN_2"/>
    <property type="match status" value="10"/>
</dbReference>
<feature type="domain" description="Cadherin" evidence="6">
    <location>
        <begin position="1950"/>
        <end position="2053"/>
    </location>
</feature>
<feature type="transmembrane region" description="Helical" evidence="4">
    <location>
        <begin position="4148"/>
        <end position="4169"/>
    </location>
</feature>
<dbReference type="GO" id="GO:0007156">
    <property type="term" value="P:homophilic cell adhesion via plasma membrane adhesion molecules"/>
    <property type="evidence" value="ECO:0007669"/>
    <property type="project" value="InterPro"/>
</dbReference>
<keyword evidence="1 4" id="KW-0812">Transmembrane</keyword>
<feature type="domain" description="Cadherin" evidence="6">
    <location>
        <begin position="1067"/>
        <end position="1158"/>
    </location>
</feature>
<feature type="domain" description="Cadherin" evidence="6">
    <location>
        <begin position="687"/>
        <end position="786"/>
    </location>
</feature>
<feature type="domain" description="Cadherin" evidence="6">
    <location>
        <begin position="1356"/>
        <end position="1440"/>
    </location>
</feature>
<dbReference type="InterPro" id="IPR015919">
    <property type="entry name" value="Cadherin-like_sf"/>
</dbReference>
<dbReference type="Proteomes" id="UP001165082">
    <property type="component" value="Unassembled WGS sequence"/>
</dbReference>
<dbReference type="SMART" id="SM00112">
    <property type="entry name" value="CA"/>
    <property type="match status" value="9"/>
</dbReference>
<feature type="transmembrane region" description="Helical" evidence="4">
    <location>
        <begin position="3774"/>
        <end position="3795"/>
    </location>
</feature>
<keyword evidence="5" id="KW-0732">Signal</keyword>
<dbReference type="Pfam" id="PF00028">
    <property type="entry name" value="Cadherin"/>
    <property type="match status" value="4"/>
</dbReference>
<reference evidence="7" key="1">
    <citation type="submission" date="2022-07" db="EMBL/GenBank/DDBJ databases">
        <title>Genome analysis of Parmales, a sister group of diatoms, reveals the evolutionary specialization of diatoms from phago-mixotrophs to photoautotrophs.</title>
        <authorList>
            <person name="Ban H."/>
            <person name="Sato S."/>
            <person name="Yoshikawa S."/>
            <person name="Kazumasa Y."/>
            <person name="Nakamura Y."/>
            <person name="Ichinomiya M."/>
            <person name="Saitoh K."/>
            <person name="Sato N."/>
            <person name="Blanc-Mathieu R."/>
            <person name="Endo H."/>
            <person name="Kuwata A."/>
            <person name="Ogata H."/>
        </authorList>
    </citation>
    <scope>NUCLEOTIDE SEQUENCE</scope>
</reference>
<dbReference type="CDD" id="cd00102">
    <property type="entry name" value="IPT"/>
    <property type="match status" value="1"/>
</dbReference>
<evidence type="ECO:0000256" key="4">
    <source>
        <dbReference type="SAM" id="Phobius"/>
    </source>
</evidence>
<evidence type="ECO:0000313" key="7">
    <source>
        <dbReference type="EMBL" id="GMH59222.1"/>
    </source>
</evidence>
<evidence type="ECO:0000259" key="6">
    <source>
        <dbReference type="PROSITE" id="PS50268"/>
    </source>
</evidence>
<feature type="compositionally biased region" description="Gly residues" evidence="3">
    <location>
        <begin position="4310"/>
        <end position="4326"/>
    </location>
</feature>
<keyword evidence="8" id="KW-1185">Reference proteome</keyword>
<evidence type="ECO:0000256" key="2">
    <source>
        <dbReference type="ARBA" id="ARBA00022989"/>
    </source>
</evidence>